<name>A0A381NAT1_9ZZZZ</name>
<reference evidence="1" key="1">
    <citation type="submission" date="2018-05" db="EMBL/GenBank/DDBJ databases">
        <authorList>
            <person name="Lanie J.A."/>
            <person name="Ng W.-L."/>
            <person name="Kazmierczak K.M."/>
            <person name="Andrzejewski T.M."/>
            <person name="Davidsen T.M."/>
            <person name="Wayne K.J."/>
            <person name="Tettelin H."/>
            <person name="Glass J.I."/>
            <person name="Rusch D."/>
            <person name="Podicherti R."/>
            <person name="Tsui H.-C.T."/>
            <person name="Winkler M.E."/>
        </authorList>
    </citation>
    <scope>NUCLEOTIDE SEQUENCE</scope>
</reference>
<dbReference type="EMBL" id="UINC01000181">
    <property type="protein sequence ID" value="SUZ50653.1"/>
    <property type="molecule type" value="Genomic_DNA"/>
</dbReference>
<dbReference type="AlphaFoldDB" id="A0A381NAT1"/>
<accession>A0A381NAT1</accession>
<evidence type="ECO:0000313" key="1">
    <source>
        <dbReference type="EMBL" id="SUZ50653.1"/>
    </source>
</evidence>
<gene>
    <name evidence="1" type="ORF">METZ01_LOCUS3507</name>
</gene>
<organism evidence="1">
    <name type="scientific">marine metagenome</name>
    <dbReference type="NCBI Taxonomy" id="408172"/>
    <lineage>
        <taxon>unclassified sequences</taxon>
        <taxon>metagenomes</taxon>
        <taxon>ecological metagenomes</taxon>
    </lineage>
</organism>
<protein>
    <submittedName>
        <fullName evidence="1">Uncharacterized protein</fullName>
    </submittedName>
</protein>
<proteinExistence type="predicted"/>
<sequence>MPLRKCCSTEAVKSLEKHHDIATCDDCGRLLLAYGHETPYHLTVNELDTKNVDFDTGRHGSLWVVAKKR</sequence>